<feature type="compositionally biased region" description="Polar residues" evidence="1">
    <location>
        <begin position="590"/>
        <end position="600"/>
    </location>
</feature>
<feature type="compositionally biased region" description="Polar residues" evidence="1">
    <location>
        <begin position="523"/>
        <end position="533"/>
    </location>
</feature>
<feature type="region of interest" description="Disordered" evidence="1">
    <location>
        <begin position="495"/>
        <end position="533"/>
    </location>
</feature>
<feature type="compositionally biased region" description="Acidic residues" evidence="1">
    <location>
        <begin position="173"/>
        <end position="184"/>
    </location>
</feature>
<feature type="compositionally biased region" description="Low complexity" evidence="1">
    <location>
        <begin position="495"/>
        <end position="513"/>
    </location>
</feature>
<dbReference type="PANTHER" id="PTHR15992:SF5">
    <property type="entry name" value="HOLLIDAY JUNCTION RECOGNITION PROTEIN"/>
    <property type="match status" value="1"/>
</dbReference>
<accession>A0A077R7H2</accession>
<dbReference type="GO" id="GO:0005634">
    <property type="term" value="C:nucleus"/>
    <property type="evidence" value="ECO:0007669"/>
    <property type="project" value="InterPro"/>
</dbReference>
<feature type="region of interest" description="Disordered" evidence="1">
    <location>
        <begin position="1"/>
        <end position="33"/>
    </location>
</feature>
<evidence type="ECO:0000256" key="1">
    <source>
        <dbReference type="SAM" id="MobiDB-lite"/>
    </source>
</evidence>
<feature type="region of interest" description="Disordered" evidence="1">
    <location>
        <begin position="590"/>
        <end position="678"/>
    </location>
</feature>
<evidence type="ECO:0000313" key="2">
    <source>
        <dbReference type="EMBL" id="CDI55128.1"/>
    </source>
</evidence>
<feature type="compositionally biased region" description="Low complexity" evidence="1">
    <location>
        <begin position="611"/>
        <end position="622"/>
    </location>
</feature>
<protein>
    <submittedName>
        <fullName evidence="2">Uncharacterized protein</fullName>
    </submittedName>
</protein>
<organism evidence="2">
    <name type="scientific">Melanopsichium pennsylvanicum 4</name>
    <dbReference type="NCBI Taxonomy" id="1398559"/>
    <lineage>
        <taxon>Eukaryota</taxon>
        <taxon>Fungi</taxon>
        <taxon>Dikarya</taxon>
        <taxon>Basidiomycota</taxon>
        <taxon>Ustilaginomycotina</taxon>
        <taxon>Ustilaginomycetes</taxon>
        <taxon>Ustilaginales</taxon>
        <taxon>Ustilaginaceae</taxon>
        <taxon>Melanopsichium</taxon>
    </lineage>
</organism>
<dbReference type="InterPro" id="IPR018465">
    <property type="entry name" value="Scm3/HJURP"/>
</dbReference>
<dbReference type="Pfam" id="PF10384">
    <property type="entry name" value="Scm3"/>
    <property type="match status" value="1"/>
</dbReference>
<reference evidence="2" key="1">
    <citation type="journal article" date="2014" name="Genome Biol. Evol.">
        <title>Gene Loss Rather Than Gene Gain Is Associated with a Host Jump from Monocots to Dicots in the Smut Fungus Melanopsichium pennsylvanicum.</title>
        <authorList>
            <person name="Sharma R."/>
            <person name="Mishra B."/>
            <person name="Runge F."/>
            <person name="Thines M."/>
        </authorList>
    </citation>
    <scope>NUCLEOTIDE SEQUENCE</scope>
    <source>
        <strain evidence="2">4</strain>
    </source>
</reference>
<name>A0A077R7H2_9BASI</name>
<feature type="compositionally biased region" description="Polar residues" evidence="1">
    <location>
        <begin position="252"/>
        <end position="261"/>
    </location>
</feature>
<feature type="region of interest" description="Disordered" evidence="1">
    <location>
        <begin position="153"/>
        <end position="187"/>
    </location>
</feature>
<dbReference type="AlphaFoldDB" id="A0A077R7H2"/>
<proteinExistence type="predicted"/>
<dbReference type="PANTHER" id="PTHR15992">
    <property type="entry name" value="HOLLIDAY JUNCTION RECOGNITION PROTEIN"/>
    <property type="match status" value="1"/>
</dbReference>
<dbReference type="GO" id="GO:0042393">
    <property type="term" value="F:histone binding"/>
    <property type="evidence" value="ECO:0007669"/>
    <property type="project" value="InterPro"/>
</dbReference>
<feature type="region of interest" description="Disordered" evidence="1">
    <location>
        <begin position="232"/>
        <end position="280"/>
    </location>
</feature>
<sequence>MTFPSGAYHNAQPGPSRPTCLSHDPVPKPRKRRKLQFTNELRTNIPRYNPDGTETVEYLHYQSTARLKRKWESIFERFKDAHLQEQDEIYLGNRANGEPIVVVKDRGSLRNLRQSMEFGVFIKDEELQGWRERPEVKEIADAYADDDVFAENLDPTRDFGRVGQRRQMMAESSSEDDKDEDDPAANDPDLREFLQAEARRKAMLGSNHNDEEEDEDEDEVIDFRNPTWSDASSYQHSVAASPKPPALPIAKSNPSSTTIRASLNPPELVTSSEEDDSDTDVVTIHSDSDEELIDSIRTKRQNIEELLMCTTPFETLPYNDIFGLPDLLKLSDNSSRLYIDLVSDDEEVLEVAKPSTDRDTRVVQVENHAGRTSLLSGDKMVQGAGSPFDFEAEGNDSKVTVVYSDQAAELATSYASSLVAHPASSQASDLFSSQASSVIQHASPQPPGMIAPGTSPTARTLLPHILSSPSLVNLVSSQPSHRHAAAAIRSSPPVIDLVSSQGSHPKMSQSSSSMPPPVSTPTRNRSSPNGVHTFQSSLHAEQLTPPHTLGIEASLPSSLVARNVSTPIRAIVASPKIPLRHDETWQQFTRSHSQFKTPGQSIDHDTIIEHTPSTPTPSMVSSKHQDSHSLSLFKSADSASKEKQRRRSSSKFDESSQGKQPRAHGKKRNKIKCGGSGKCKKTFCLFCA</sequence>
<feature type="compositionally biased region" description="Basic residues" evidence="1">
    <location>
        <begin position="661"/>
        <end position="671"/>
    </location>
</feature>
<dbReference type="EMBL" id="HG529637">
    <property type="protein sequence ID" value="CDI55128.1"/>
    <property type="molecule type" value="Genomic_DNA"/>
</dbReference>